<dbReference type="AlphaFoldDB" id="A0A6I2KXT0"/>
<evidence type="ECO:0000313" key="3">
    <source>
        <dbReference type="EMBL" id="MRW90621.1"/>
    </source>
</evidence>
<evidence type="ECO:0000256" key="1">
    <source>
        <dbReference type="SAM" id="Phobius"/>
    </source>
</evidence>
<feature type="transmembrane region" description="Helical" evidence="1">
    <location>
        <begin position="28"/>
        <end position="51"/>
    </location>
</feature>
<keyword evidence="1" id="KW-0472">Membrane</keyword>
<name>A0A6I2KXT0_9BURK</name>
<keyword evidence="1" id="KW-1133">Transmembrane helix</keyword>
<dbReference type="Pfam" id="PF20349">
    <property type="entry name" value="DUF6644"/>
    <property type="match status" value="1"/>
</dbReference>
<keyword evidence="4" id="KW-1185">Reference proteome</keyword>
<keyword evidence="1" id="KW-0812">Transmembrane</keyword>
<evidence type="ECO:0000313" key="4">
    <source>
        <dbReference type="Proteomes" id="UP000433309"/>
    </source>
</evidence>
<feature type="transmembrane region" description="Helical" evidence="1">
    <location>
        <begin position="103"/>
        <end position="123"/>
    </location>
</feature>
<feature type="transmembrane region" description="Helical" evidence="1">
    <location>
        <begin position="72"/>
        <end position="91"/>
    </location>
</feature>
<accession>A0A6I2KXT0</accession>
<reference evidence="3 4" key="1">
    <citation type="submission" date="2019-11" db="EMBL/GenBank/DDBJ databases">
        <title>Novel species isolated from a subtropical stream in China.</title>
        <authorList>
            <person name="Lu H."/>
        </authorList>
    </citation>
    <scope>NUCLEOTIDE SEQUENCE [LARGE SCALE GENOMIC DNA]</scope>
    <source>
        <strain evidence="3 4">FT80W</strain>
    </source>
</reference>
<protein>
    <recommendedName>
        <fullName evidence="2">DUF6644 domain-containing protein</fullName>
    </recommendedName>
</protein>
<dbReference type="Proteomes" id="UP000433309">
    <property type="component" value="Unassembled WGS sequence"/>
</dbReference>
<feature type="domain" description="DUF6644" evidence="2">
    <location>
        <begin position="15"/>
        <end position="155"/>
    </location>
</feature>
<proteinExistence type="predicted"/>
<feature type="transmembrane region" description="Helical" evidence="1">
    <location>
        <begin position="135"/>
        <end position="154"/>
    </location>
</feature>
<comment type="caution">
    <text evidence="3">The sequence shown here is derived from an EMBL/GenBank/DDBJ whole genome shotgun (WGS) entry which is preliminary data.</text>
</comment>
<dbReference type="InterPro" id="IPR046586">
    <property type="entry name" value="DUF6644"/>
</dbReference>
<organism evidence="3 4">
    <name type="scientific">Duganella guangzhouensis</name>
    <dbReference type="NCBI Taxonomy" id="2666084"/>
    <lineage>
        <taxon>Bacteria</taxon>
        <taxon>Pseudomonadati</taxon>
        <taxon>Pseudomonadota</taxon>
        <taxon>Betaproteobacteria</taxon>
        <taxon>Burkholderiales</taxon>
        <taxon>Oxalobacteraceae</taxon>
        <taxon>Telluria group</taxon>
        <taxon>Duganella</taxon>
    </lineage>
</organism>
<evidence type="ECO:0000259" key="2">
    <source>
        <dbReference type="Pfam" id="PF20349"/>
    </source>
</evidence>
<dbReference type="EMBL" id="WKJK01000005">
    <property type="protein sequence ID" value="MRW90621.1"/>
    <property type="molecule type" value="Genomic_DNA"/>
</dbReference>
<dbReference type="RefSeq" id="WP_154376261.1">
    <property type="nucleotide sequence ID" value="NZ_WKJK01000005.1"/>
</dbReference>
<sequence>MSVHTHPALIEWLAHTSVAHAFNEADPWIFAAVMSIHLLSLALAFGTSLVLDLRLVGIGLRASSAANIAKNLQPYLLTGLSVGLLSGLWLFTADVLKFWANPVFKTKLVLLIFITLAQTWLLYGAKNNAAPVRTVAALTVLTWFATIIAGRLIGLI</sequence>
<gene>
    <name evidence="3" type="ORF">GJ699_11540</name>
</gene>